<dbReference type="STRING" id="94128.A0A2A3EF64"/>
<accession>A0A2A3EF64</accession>
<dbReference type="OrthoDB" id="411145at2759"/>
<evidence type="ECO:0000259" key="1">
    <source>
        <dbReference type="SMART" id="SM00587"/>
    </source>
</evidence>
<protein>
    <recommendedName>
        <fullName evidence="1">CHK kinase-like domain-containing protein</fullName>
    </recommendedName>
</protein>
<dbReference type="Proteomes" id="UP000242457">
    <property type="component" value="Unassembled WGS sequence"/>
</dbReference>
<gene>
    <name evidence="2" type="ORF">APICC_06290</name>
</gene>
<dbReference type="SMART" id="SM00587">
    <property type="entry name" value="CHK"/>
    <property type="match status" value="1"/>
</dbReference>
<dbReference type="InterPro" id="IPR004119">
    <property type="entry name" value="EcKL"/>
</dbReference>
<dbReference type="PANTHER" id="PTHR11012">
    <property type="entry name" value="PROTEIN KINASE-LIKE DOMAIN-CONTAINING"/>
    <property type="match status" value="1"/>
</dbReference>
<reference evidence="2 3" key="1">
    <citation type="submission" date="2014-07" db="EMBL/GenBank/DDBJ databases">
        <title>Genomic and transcriptomic analysis on Apis cerana provide comprehensive insights into honey bee biology.</title>
        <authorList>
            <person name="Diao Q."/>
            <person name="Sun L."/>
            <person name="Zheng H."/>
            <person name="Zheng H."/>
            <person name="Xu S."/>
            <person name="Wang S."/>
            <person name="Zeng Z."/>
            <person name="Hu F."/>
            <person name="Su S."/>
            <person name="Wu J."/>
        </authorList>
    </citation>
    <scope>NUCLEOTIDE SEQUENCE [LARGE SCALE GENOMIC DNA]</scope>
    <source>
        <tissue evidence="2">Pupae without intestine</tissue>
    </source>
</reference>
<feature type="domain" description="CHK kinase-like" evidence="1">
    <location>
        <begin position="139"/>
        <end position="334"/>
    </location>
</feature>
<dbReference type="AlphaFoldDB" id="A0A2A3EF64"/>
<name>A0A2A3EF64_APICC</name>
<proteinExistence type="predicted"/>
<dbReference type="Pfam" id="PF02958">
    <property type="entry name" value="EcKL"/>
    <property type="match status" value="1"/>
</dbReference>
<dbReference type="InterPro" id="IPR015897">
    <property type="entry name" value="CHK_kinase-like"/>
</dbReference>
<evidence type="ECO:0000313" key="3">
    <source>
        <dbReference type="Proteomes" id="UP000242457"/>
    </source>
</evidence>
<keyword evidence="3" id="KW-1185">Reference proteome</keyword>
<dbReference type="PANTHER" id="PTHR11012:SF56">
    <property type="entry name" value="CHK KINASE-LIKE DOMAIN-CONTAINING PROTEIN-RELATED"/>
    <property type="match status" value="1"/>
</dbReference>
<sequence>MKYEVVELSPKEMEIKIDENIFEKMLRKKLSNEIVQILEIKRHCMSEKGLNFLSDLYIMHVRYVVISNNKKNETKSERSINFIIKTEPSNGLSCEIARQQNVFQIELKVLQDILPRIKEFISHQIGPNLLYSSDNPPFFIMENLKDRGFIMKDRQKGLSREHCSLLIKQIARLHAGSVAIFEKDPKLIEFFKDGGIVSVKCPQIFIRMMEVSLLRIGNQIEKWSDEKCASAASKLIKLAETIGSRCTDVYNYDANEFCVLNHGDCWINNMMFKENEKGQPIDVLLVDYQMSVYTSPAIDLLYFLNICPEIDIKYDNDDYFLGIYLDTLEETMKNIDCKRKSPTMRELKAALYKRKIYAVFAGIVLNLRMLANKEDTEDFDDLFCKLGETKMNVFKSPAAVKLAQKMIPIMNERGYFD</sequence>
<evidence type="ECO:0000313" key="2">
    <source>
        <dbReference type="EMBL" id="PBC30377.1"/>
    </source>
</evidence>
<dbReference type="Gene3D" id="3.90.1200.10">
    <property type="match status" value="1"/>
</dbReference>
<dbReference type="EMBL" id="KZ288262">
    <property type="protein sequence ID" value="PBC30377.1"/>
    <property type="molecule type" value="Genomic_DNA"/>
</dbReference>
<dbReference type="SUPFAM" id="SSF56112">
    <property type="entry name" value="Protein kinase-like (PK-like)"/>
    <property type="match status" value="1"/>
</dbReference>
<dbReference type="InterPro" id="IPR011009">
    <property type="entry name" value="Kinase-like_dom_sf"/>
</dbReference>
<organism evidence="2 3">
    <name type="scientific">Apis cerana cerana</name>
    <name type="common">Oriental honeybee</name>
    <dbReference type="NCBI Taxonomy" id="94128"/>
    <lineage>
        <taxon>Eukaryota</taxon>
        <taxon>Metazoa</taxon>
        <taxon>Ecdysozoa</taxon>
        <taxon>Arthropoda</taxon>
        <taxon>Hexapoda</taxon>
        <taxon>Insecta</taxon>
        <taxon>Pterygota</taxon>
        <taxon>Neoptera</taxon>
        <taxon>Endopterygota</taxon>
        <taxon>Hymenoptera</taxon>
        <taxon>Apocrita</taxon>
        <taxon>Aculeata</taxon>
        <taxon>Apoidea</taxon>
        <taxon>Anthophila</taxon>
        <taxon>Apidae</taxon>
        <taxon>Apis</taxon>
    </lineage>
</organism>